<dbReference type="FunFam" id="2.40.110.10:FF:000005">
    <property type="entry name" value="Acyl-coenzyme A oxidase"/>
    <property type="match status" value="1"/>
</dbReference>
<evidence type="ECO:0000256" key="9">
    <source>
        <dbReference type="ARBA" id="ARBA00023098"/>
    </source>
</evidence>
<feature type="compositionally biased region" description="Low complexity" evidence="11">
    <location>
        <begin position="757"/>
        <end position="793"/>
    </location>
</feature>
<dbReference type="InterPro" id="IPR009100">
    <property type="entry name" value="AcylCoA_DH/oxidase_NM_dom_sf"/>
</dbReference>
<evidence type="ECO:0000256" key="11">
    <source>
        <dbReference type="SAM" id="MobiDB-lite"/>
    </source>
</evidence>
<dbReference type="Proteomes" id="UP000053512">
    <property type="component" value="Unassembled WGS sequence"/>
</dbReference>
<evidence type="ECO:0000256" key="1">
    <source>
        <dbReference type="ARBA" id="ARBA00001974"/>
    </source>
</evidence>
<evidence type="ECO:0000256" key="3">
    <source>
        <dbReference type="ARBA" id="ARBA00006288"/>
    </source>
</evidence>
<keyword evidence="10" id="KW-0576">Peroxisome</keyword>
<comment type="subcellular location">
    <subcellularLocation>
        <location evidence="2">Peroxisome</location>
    </subcellularLocation>
</comment>
<dbReference type="EMBL" id="LQBK01000006">
    <property type="protein sequence ID" value="KUG61102.1"/>
    <property type="molecule type" value="Genomic_DNA"/>
</dbReference>
<gene>
    <name evidence="15" type="ORF">AVL61_08035</name>
</gene>
<keyword evidence="9" id="KW-0443">Lipid metabolism</keyword>
<dbReference type="InterPro" id="IPR037069">
    <property type="entry name" value="AcylCoA_DH/ox_N_sf"/>
</dbReference>
<evidence type="ECO:0000256" key="2">
    <source>
        <dbReference type="ARBA" id="ARBA00004275"/>
    </source>
</evidence>
<dbReference type="EC" id="1.3.3.6" evidence="4"/>
<dbReference type="SUPFAM" id="SSF47203">
    <property type="entry name" value="Acyl-CoA dehydrogenase C-terminal domain-like"/>
    <property type="match status" value="2"/>
</dbReference>
<dbReference type="FunFam" id="1.20.140.10:FF:000007">
    <property type="entry name" value="Acyl-coenzyme A oxidase"/>
    <property type="match status" value="1"/>
</dbReference>
<keyword evidence="7" id="KW-0276">Fatty acid metabolism</keyword>
<feature type="domain" description="Acyl-CoA oxidase C-alpha1" evidence="14">
    <location>
        <begin position="302"/>
        <end position="461"/>
    </location>
</feature>
<dbReference type="GO" id="GO:0005504">
    <property type="term" value="F:fatty acid binding"/>
    <property type="evidence" value="ECO:0007669"/>
    <property type="project" value="TreeGrafter"/>
</dbReference>
<dbReference type="Gene3D" id="1.20.140.10">
    <property type="entry name" value="Butyryl-CoA Dehydrogenase, subunit A, domain 3"/>
    <property type="match status" value="2"/>
</dbReference>
<dbReference type="Pfam" id="PF01756">
    <property type="entry name" value="ACOX"/>
    <property type="match status" value="1"/>
</dbReference>
<comment type="cofactor">
    <cofactor evidence="1">
        <name>FAD</name>
        <dbReference type="ChEBI" id="CHEBI:57692"/>
    </cofactor>
</comment>
<dbReference type="PIRSF" id="PIRSF000168">
    <property type="entry name" value="Acyl-CoA_oxidase"/>
    <property type="match status" value="1"/>
</dbReference>
<dbReference type="Pfam" id="PF02771">
    <property type="entry name" value="Acyl-CoA_dh_N"/>
    <property type="match status" value="1"/>
</dbReference>
<dbReference type="SUPFAM" id="SSF56645">
    <property type="entry name" value="Acyl-CoA dehydrogenase NM domain-like"/>
    <property type="match status" value="1"/>
</dbReference>
<feature type="domain" description="Acyl-CoA dehydrogenase/oxidase N-terminal" evidence="13">
    <location>
        <begin position="48"/>
        <end position="149"/>
    </location>
</feature>
<dbReference type="STRING" id="136273.GY22_09050"/>
<dbReference type="InterPro" id="IPR055060">
    <property type="entry name" value="ACOX_C_alpha1"/>
</dbReference>
<dbReference type="PANTHER" id="PTHR10909">
    <property type="entry name" value="ELECTRON TRANSPORT OXIDOREDUCTASE"/>
    <property type="match status" value="1"/>
</dbReference>
<keyword evidence="5" id="KW-0285">Flavoprotein</keyword>
<evidence type="ECO:0000256" key="10">
    <source>
        <dbReference type="ARBA" id="ARBA00023140"/>
    </source>
</evidence>
<dbReference type="PANTHER" id="PTHR10909:SF352">
    <property type="entry name" value="ACYL-COENZYME A OXIDASE-LIKE PROTEIN"/>
    <property type="match status" value="1"/>
</dbReference>
<dbReference type="InterPro" id="IPR012258">
    <property type="entry name" value="Acyl-CoA_oxidase"/>
</dbReference>
<evidence type="ECO:0000313" key="15">
    <source>
        <dbReference type="EMBL" id="KUG61102.1"/>
    </source>
</evidence>
<name>A0A0W8IM27_KOCRO</name>
<feature type="compositionally biased region" description="Basic and acidic residues" evidence="11">
    <location>
        <begin position="706"/>
        <end position="745"/>
    </location>
</feature>
<dbReference type="AlphaFoldDB" id="A0A0W8IM27"/>
<dbReference type="InterPro" id="IPR036250">
    <property type="entry name" value="AcylCo_DH-like_C"/>
</dbReference>
<comment type="similarity">
    <text evidence="3">Belongs to the acyl-CoA oxidase family.</text>
</comment>
<dbReference type="GO" id="GO:0055088">
    <property type="term" value="P:lipid homeostasis"/>
    <property type="evidence" value="ECO:0007669"/>
    <property type="project" value="TreeGrafter"/>
</dbReference>
<feature type="compositionally biased region" description="Basic and acidic residues" evidence="11">
    <location>
        <begin position="686"/>
        <end position="696"/>
    </location>
</feature>
<evidence type="ECO:0000259" key="13">
    <source>
        <dbReference type="Pfam" id="PF02771"/>
    </source>
</evidence>
<reference evidence="16" key="1">
    <citation type="submission" date="2015-12" db="EMBL/GenBank/DDBJ databases">
        <authorList>
            <person name="Nair G.R."/>
            <person name="Kaur G."/>
            <person name="Mayilraj S."/>
        </authorList>
    </citation>
    <scope>NUCLEOTIDE SEQUENCE [LARGE SCALE GENOMIC DNA]</scope>
    <source>
        <strain evidence="16">CD08_4</strain>
    </source>
</reference>
<dbReference type="Gene3D" id="1.10.540.10">
    <property type="entry name" value="Acyl-CoA dehydrogenase/oxidase, N-terminal domain"/>
    <property type="match status" value="1"/>
</dbReference>
<comment type="caution">
    <text evidence="15">The sequence shown here is derived from an EMBL/GenBank/DDBJ whole genome shotgun (WGS) entry which is preliminary data.</text>
</comment>
<dbReference type="InterPro" id="IPR002655">
    <property type="entry name" value="Acyl-CoA_oxidase_C"/>
</dbReference>
<keyword evidence="6" id="KW-0274">FAD</keyword>
<evidence type="ECO:0000256" key="5">
    <source>
        <dbReference type="ARBA" id="ARBA00022630"/>
    </source>
</evidence>
<dbReference type="GO" id="GO:0033540">
    <property type="term" value="P:fatty acid beta-oxidation using acyl-CoA oxidase"/>
    <property type="evidence" value="ECO:0007669"/>
    <property type="project" value="TreeGrafter"/>
</dbReference>
<dbReference type="GO" id="GO:0003997">
    <property type="term" value="F:acyl-CoA oxidase activity"/>
    <property type="evidence" value="ECO:0007669"/>
    <property type="project" value="UniProtKB-EC"/>
</dbReference>
<feature type="region of interest" description="Disordered" evidence="11">
    <location>
        <begin position="1"/>
        <end position="22"/>
    </location>
</feature>
<accession>A0A0W8IM27</accession>
<feature type="region of interest" description="Disordered" evidence="11">
    <location>
        <begin position="677"/>
        <end position="793"/>
    </location>
</feature>
<evidence type="ECO:0000256" key="4">
    <source>
        <dbReference type="ARBA" id="ARBA00012870"/>
    </source>
</evidence>
<organism evidence="15 16">
    <name type="scientific">Kocuria rosea subsp. polaris</name>
    <dbReference type="NCBI Taxonomy" id="136273"/>
    <lineage>
        <taxon>Bacteria</taxon>
        <taxon>Bacillati</taxon>
        <taxon>Actinomycetota</taxon>
        <taxon>Actinomycetes</taxon>
        <taxon>Micrococcales</taxon>
        <taxon>Micrococcaceae</taxon>
        <taxon>Kocuria</taxon>
    </lineage>
</organism>
<dbReference type="FunFam" id="1.20.140.10:FF:000010">
    <property type="entry name" value="Acyl-coenzyme A oxidase"/>
    <property type="match status" value="1"/>
</dbReference>
<dbReference type="InterPro" id="IPR013786">
    <property type="entry name" value="AcylCoA_DH/ox_N"/>
</dbReference>
<feature type="domain" description="Acyl-CoA oxidase C-terminal" evidence="12">
    <location>
        <begin position="526"/>
        <end position="659"/>
    </location>
</feature>
<evidence type="ECO:0000313" key="16">
    <source>
        <dbReference type="Proteomes" id="UP000053512"/>
    </source>
</evidence>
<proteinExistence type="inferred from homology"/>
<protein>
    <recommendedName>
        <fullName evidence="4">acyl-CoA oxidase</fullName>
        <ecNumber evidence="4">1.3.3.6</ecNumber>
    </recommendedName>
</protein>
<dbReference type="Gene3D" id="2.40.110.10">
    <property type="entry name" value="Butyryl-CoA Dehydrogenase, subunit A, domain 2"/>
    <property type="match status" value="1"/>
</dbReference>
<evidence type="ECO:0000256" key="7">
    <source>
        <dbReference type="ARBA" id="ARBA00022832"/>
    </source>
</evidence>
<evidence type="ECO:0000256" key="6">
    <source>
        <dbReference type="ARBA" id="ARBA00022827"/>
    </source>
</evidence>
<dbReference type="GO" id="GO:0071949">
    <property type="term" value="F:FAD binding"/>
    <property type="evidence" value="ECO:0007669"/>
    <property type="project" value="InterPro"/>
</dbReference>
<evidence type="ECO:0000256" key="8">
    <source>
        <dbReference type="ARBA" id="ARBA00023002"/>
    </source>
</evidence>
<sequence length="793" mass="87571">MTTTVDRPTTARTTGGSTAADDAAIPAPAVDVAALGEVLLGRWAEVRRETRRMLLDERLHQQPELGHHEHRERVLGQLHLLVEHGAMSRGLPGEYGGHDDPGGNVSGFEELLLGDPSMQIKAGVQWGLFGSAVLNLGTEEHHRRWLADIRDLRIPGVFAMTEIGHGSDVASIGTTATYDPAAEEFEIHTPFKAAWKDYLGNAAVHGRAAVVFAQLVTLGVNHGVHAFWVDLRDEDGNFLPGVGGEDDGHKGGLNGIDNGRLHFTRVRVPRTHLLDKYGSVAADGAYSSPIASPGRRFFTMIGTLVQGRVSLDGAAVLANKAALTIAIRYGSERRQFNASSDIQEEVLMDYQQHQRRLLPRLAETYAMHFAHQELLHKYDDVFSGREDTDENRQDLETLAAALKALSTWSALDTVQECRESCGGAGFLTKNRLTSLRHDLDVYATFEGDNTVLLQLVAKRLLSDWAEEFKQVDMGVMARYVAGRATEATYHRSGLRKLGQAFRDTGDVRRSVNALREESAQRSLLTDRVQTMVAEVAENLRPSAKLPRAEAAALFNENQHKLIAAARAHAELLQWEAFTRGLEQVEDPGTRRVLTWLRDVFGLRLIEKNLAWYLSYGRLSMRRGRSLDEYIDRLLARLRPHALDLVAAFELEPEHLRAEIATGIEARRQEEAAEHYRRLRASGGAPVKEKAPRRESATRAAGAPGEKAAEEKKEEKRKERRAEKQAEQRTERRAERKHERRLELKPRKLAAQRAAASGEPAADTAAEPAEGGAGTAARPAGTGPGTDTAVRQDA</sequence>
<dbReference type="RefSeq" id="WP_058873445.1">
    <property type="nucleotide sequence ID" value="NZ_LQBK01000006.1"/>
</dbReference>
<evidence type="ECO:0000259" key="14">
    <source>
        <dbReference type="Pfam" id="PF22924"/>
    </source>
</evidence>
<dbReference type="InterPro" id="IPR046373">
    <property type="entry name" value="Acyl-CoA_Oxase/DH_mid-dom_sf"/>
</dbReference>
<keyword evidence="8" id="KW-0560">Oxidoreductase</keyword>
<dbReference type="Pfam" id="PF22924">
    <property type="entry name" value="ACOX_C_alpha1"/>
    <property type="match status" value="1"/>
</dbReference>
<evidence type="ECO:0000259" key="12">
    <source>
        <dbReference type="Pfam" id="PF01756"/>
    </source>
</evidence>